<dbReference type="EMBL" id="JAAKFY010000023">
    <property type="protein sequence ID" value="KAF3837436.1"/>
    <property type="molecule type" value="Genomic_DNA"/>
</dbReference>
<evidence type="ECO:0000313" key="2">
    <source>
        <dbReference type="EMBL" id="KAF3837436.1"/>
    </source>
</evidence>
<feature type="compositionally biased region" description="Basic residues" evidence="1">
    <location>
        <begin position="190"/>
        <end position="201"/>
    </location>
</feature>
<protein>
    <submittedName>
        <fullName evidence="2">Uncharacterized protein</fullName>
    </submittedName>
</protein>
<feature type="compositionally biased region" description="Basic and acidic residues" evidence="1">
    <location>
        <begin position="179"/>
        <end position="188"/>
    </location>
</feature>
<keyword evidence="3" id="KW-1185">Reference proteome</keyword>
<dbReference type="Proteomes" id="UP000518266">
    <property type="component" value="Unassembled WGS sequence"/>
</dbReference>
<feature type="compositionally biased region" description="Gly residues" evidence="1">
    <location>
        <begin position="158"/>
        <end position="168"/>
    </location>
</feature>
<dbReference type="AlphaFoldDB" id="A0A7J5XK24"/>
<evidence type="ECO:0000313" key="3">
    <source>
        <dbReference type="Proteomes" id="UP000518266"/>
    </source>
</evidence>
<evidence type="ECO:0000256" key="1">
    <source>
        <dbReference type="SAM" id="MobiDB-lite"/>
    </source>
</evidence>
<proteinExistence type="predicted"/>
<accession>A0A7J5XK24</accession>
<sequence>MLWTLGCFRVFGCPPTTMRLKRWRKLGERRSTAGVRRFPKTLLHPWKPSRSSPDSLRVWLFRSPLPRGGASDVLQHLWMFDGGTHLHVCVRGGDGVHQHPRHQGNPHAAERGHRGGAPHLRHGPGGQAADGSSDGEDGLPGGAGRRRAPPLAEEDGGGEGAGLEGRGVYGKRPAGRQLSESRGDECGSWRRSKCRHKRLKVHLPQNGGGGRSAGVRRTHPAAEREGKVSQRAAPHRPHQLLNITER</sequence>
<gene>
    <name evidence="2" type="ORF">F7725_004900</name>
</gene>
<organism evidence="2 3">
    <name type="scientific">Dissostichus mawsoni</name>
    <name type="common">Antarctic cod</name>
    <dbReference type="NCBI Taxonomy" id="36200"/>
    <lineage>
        <taxon>Eukaryota</taxon>
        <taxon>Metazoa</taxon>
        <taxon>Chordata</taxon>
        <taxon>Craniata</taxon>
        <taxon>Vertebrata</taxon>
        <taxon>Euteleostomi</taxon>
        <taxon>Actinopterygii</taxon>
        <taxon>Neopterygii</taxon>
        <taxon>Teleostei</taxon>
        <taxon>Neoteleostei</taxon>
        <taxon>Acanthomorphata</taxon>
        <taxon>Eupercaria</taxon>
        <taxon>Perciformes</taxon>
        <taxon>Notothenioidei</taxon>
        <taxon>Nototheniidae</taxon>
        <taxon>Dissostichus</taxon>
    </lineage>
</organism>
<name>A0A7J5XK24_DISMA</name>
<comment type="caution">
    <text evidence="2">The sequence shown here is derived from an EMBL/GenBank/DDBJ whole genome shotgun (WGS) entry which is preliminary data.</text>
</comment>
<reference evidence="2 3" key="1">
    <citation type="submission" date="2020-03" db="EMBL/GenBank/DDBJ databases">
        <title>Dissostichus mawsoni Genome sequencing and assembly.</title>
        <authorList>
            <person name="Park H."/>
        </authorList>
    </citation>
    <scope>NUCLEOTIDE SEQUENCE [LARGE SCALE GENOMIC DNA]</scope>
    <source>
        <strain evidence="2">DM0001</strain>
        <tissue evidence="2">Muscle</tissue>
    </source>
</reference>
<feature type="region of interest" description="Disordered" evidence="1">
    <location>
        <begin position="91"/>
        <end position="246"/>
    </location>
</feature>